<protein>
    <submittedName>
        <fullName evidence="2">Gag-pol</fullName>
    </submittedName>
</protein>
<sequence>MEPFPVSNGYSYIFLAIDYVSRWVEATTTKTNNAKVVVDFLKSNIFCRFGVPKALISDKRSHFCNQVMSSLLEKMGWCIEFPQPTILRKTAKLSQKDWSRLLEDALWAYETAYQTPLGNSPYWIVFDKAYHLPIEIEHRAY</sequence>
<dbReference type="GO" id="GO:0015074">
    <property type="term" value="P:DNA integration"/>
    <property type="evidence" value="ECO:0007669"/>
    <property type="project" value="InterPro"/>
</dbReference>
<feature type="domain" description="Integrase catalytic" evidence="1">
    <location>
        <begin position="1"/>
        <end position="95"/>
    </location>
</feature>
<dbReference type="InterPro" id="IPR001584">
    <property type="entry name" value="Integrase_cat-core"/>
</dbReference>
<dbReference type="OrthoDB" id="5592268at2759"/>
<dbReference type="AlphaFoldDB" id="A0A371HTV4"/>
<evidence type="ECO:0000313" key="2">
    <source>
        <dbReference type="EMBL" id="RDY06212.1"/>
    </source>
</evidence>
<dbReference type="PANTHER" id="PTHR47266">
    <property type="entry name" value="ENDONUCLEASE-RELATED"/>
    <property type="match status" value="1"/>
</dbReference>
<feature type="non-terminal residue" evidence="2">
    <location>
        <position position="1"/>
    </location>
</feature>
<organism evidence="2 3">
    <name type="scientific">Mucuna pruriens</name>
    <name type="common">Velvet bean</name>
    <name type="synonym">Dolichos pruriens</name>
    <dbReference type="NCBI Taxonomy" id="157652"/>
    <lineage>
        <taxon>Eukaryota</taxon>
        <taxon>Viridiplantae</taxon>
        <taxon>Streptophyta</taxon>
        <taxon>Embryophyta</taxon>
        <taxon>Tracheophyta</taxon>
        <taxon>Spermatophyta</taxon>
        <taxon>Magnoliopsida</taxon>
        <taxon>eudicotyledons</taxon>
        <taxon>Gunneridae</taxon>
        <taxon>Pentapetalae</taxon>
        <taxon>rosids</taxon>
        <taxon>fabids</taxon>
        <taxon>Fabales</taxon>
        <taxon>Fabaceae</taxon>
        <taxon>Papilionoideae</taxon>
        <taxon>50 kb inversion clade</taxon>
        <taxon>NPAAA clade</taxon>
        <taxon>indigoferoid/millettioid clade</taxon>
        <taxon>Phaseoleae</taxon>
        <taxon>Mucuna</taxon>
    </lineage>
</organism>
<proteinExistence type="predicted"/>
<reference evidence="2" key="1">
    <citation type="submission" date="2018-05" db="EMBL/GenBank/DDBJ databases">
        <title>Draft genome of Mucuna pruriens seed.</title>
        <authorList>
            <person name="Nnadi N.E."/>
            <person name="Vos R."/>
            <person name="Hasami M.H."/>
            <person name="Devisetty U.K."/>
            <person name="Aguiy J.C."/>
        </authorList>
    </citation>
    <scope>NUCLEOTIDE SEQUENCE [LARGE SCALE GENOMIC DNA]</scope>
    <source>
        <strain evidence="2">JCA_2017</strain>
    </source>
</reference>
<evidence type="ECO:0000313" key="3">
    <source>
        <dbReference type="Proteomes" id="UP000257109"/>
    </source>
</evidence>
<dbReference type="Gene3D" id="3.30.420.10">
    <property type="entry name" value="Ribonuclease H-like superfamily/Ribonuclease H"/>
    <property type="match status" value="1"/>
</dbReference>
<dbReference type="PROSITE" id="PS50994">
    <property type="entry name" value="INTEGRASE"/>
    <property type="match status" value="1"/>
</dbReference>
<accession>A0A371HTV4</accession>
<name>A0A371HTV4_MUCPR</name>
<dbReference type="InterPro" id="IPR052160">
    <property type="entry name" value="Gypsy_RT_Integrase-like"/>
</dbReference>
<dbReference type="GO" id="GO:0003676">
    <property type="term" value="F:nucleic acid binding"/>
    <property type="evidence" value="ECO:0007669"/>
    <property type="project" value="InterPro"/>
</dbReference>
<dbReference type="InterPro" id="IPR012337">
    <property type="entry name" value="RNaseH-like_sf"/>
</dbReference>
<dbReference type="EMBL" id="QJKJ01001726">
    <property type="protein sequence ID" value="RDY06212.1"/>
    <property type="molecule type" value="Genomic_DNA"/>
</dbReference>
<dbReference type="SUPFAM" id="SSF53098">
    <property type="entry name" value="Ribonuclease H-like"/>
    <property type="match status" value="1"/>
</dbReference>
<dbReference type="Pfam" id="PF00665">
    <property type="entry name" value="rve"/>
    <property type="match status" value="1"/>
</dbReference>
<evidence type="ECO:0000259" key="1">
    <source>
        <dbReference type="PROSITE" id="PS50994"/>
    </source>
</evidence>
<dbReference type="InterPro" id="IPR036397">
    <property type="entry name" value="RNaseH_sf"/>
</dbReference>
<comment type="caution">
    <text evidence="2">The sequence shown here is derived from an EMBL/GenBank/DDBJ whole genome shotgun (WGS) entry which is preliminary data.</text>
</comment>
<dbReference type="Proteomes" id="UP000257109">
    <property type="component" value="Unassembled WGS sequence"/>
</dbReference>
<gene>
    <name evidence="2" type="primary">gag-pol</name>
    <name evidence="2" type="ORF">CR513_09835</name>
</gene>
<keyword evidence="3" id="KW-1185">Reference proteome</keyword>